<dbReference type="EMBL" id="JACXVP010000003">
    <property type="protein sequence ID" value="KAG5616699.1"/>
    <property type="molecule type" value="Genomic_DNA"/>
</dbReference>
<gene>
    <name evidence="2" type="ORF">H5410_016523</name>
</gene>
<protein>
    <recommendedName>
        <fullName evidence="1">F-box/LRR-repeat protein 15/At3g58940/PEG3-like LRR domain-containing protein</fullName>
    </recommendedName>
</protein>
<proteinExistence type="predicted"/>
<comment type="caution">
    <text evidence="2">The sequence shown here is derived from an EMBL/GenBank/DDBJ whole genome shotgun (WGS) entry which is preliminary data.</text>
</comment>
<feature type="non-terminal residue" evidence="2">
    <location>
        <position position="1"/>
    </location>
</feature>
<reference evidence="2 3" key="1">
    <citation type="submission" date="2020-09" db="EMBL/GenBank/DDBJ databases">
        <title>De no assembly of potato wild relative species, Solanum commersonii.</title>
        <authorList>
            <person name="Cho K."/>
        </authorList>
    </citation>
    <scope>NUCLEOTIDE SEQUENCE [LARGE SCALE GENOMIC DNA]</scope>
    <source>
        <strain evidence="2">LZ3.2</strain>
        <tissue evidence="2">Leaf</tissue>
    </source>
</reference>
<evidence type="ECO:0000313" key="2">
    <source>
        <dbReference type="EMBL" id="KAG5616699.1"/>
    </source>
</evidence>
<evidence type="ECO:0000313" key="3">
    <source>
        <dbReference type="Proteomes" id="UP000824120"/>
    </source>
</evidence>
<feature type="domain" description="F-box/LRR-repeat protein 15/At3g58940/PEG3-like LRR" evidence="1">
    <location>
        <begin position="7"/>
        <end position="85"/>
    </location>
</feature>
<dbReference type="InterPro" id="IPR055411">
    <property type="entry name" value="LRR_FXL15/At3g58940/PEG3-like"/>
</dbReference>
<dbReference type="AlphaFoldDB" id="A0A9J5ZX84"/>
<dbReference type="Proteomes" id="UP000824120">
    <property type="component" value="Chromosome 3"/>
</dbReference>
<name>A0A9J5ZX84_SOLCO</name>
<dbReference type="OrthoDB" id="1034868at2759"/>
<evidence type="ECO:0000259" key="1">
    <source>
        <dbReference type="Pfam" id="PF24758"/>
    </source>
</evidence>
<keyword evidence="3" id="KW-1185">Reference proteome</keyword>
<sequence>MKVSKYIKLKWMVLSNDHIVNLLLGCPALETIELSCFKDFSRMEIRSSKLKRLNLISYNDDEEIDHSLEIVAPSLHHLETLGSLHRLKCRPIDIYISSMVNTKLTFDITCIKDMRRAIRQLIGRSTAVVCRNPEMLRRYRPGKNE</sequence>
<accession>A0A9J5ZX84</accession>
<organism evidence="2 3">
    <name type="scientific">Solanum commersonii</name>
    <name type="common">Commerson's wild potato</name>
    <name type="synonym">Commerson's nightshade</name>
    <dbReference type="NCBI Taxonomy" id="4109"/>
    <lineage>
        <taxon>Eukaryota</taxon>
        <taxon>Viridiplantae</taxon>
        <taxon>Streptophyta</taxon>
        <taxon>Embryophyta</taxon>
        <taxon>Tracheophyta</taxon>
        <taxon>Spermatophyta</taxon>
        <taxon>Magnoliopsida</taxon>
        <taxon>eudicotyledons</taxon>
        <taxon>Gunneridae</taxon>
        <taxon>Pentapetalae</taxon>
        <taxon>asterids</taxon>
        <taxon>lamiids</taxon>
        <taxon>Solanales</taxon>
        <taxon>Solanaceae</taxon>
        <taxon>Solanoideae</taxon>
        <taxon>Solaneae</taxon>
        <taxon>Solanum</taxon>
    </lineage>
</organism>
<dbReference type="Pfam" id="PF24758">
    <property type="entry name" value="LRR_At5g56370"/>
    <property type="match status" value="1"/>
</dbReference>